<dbReference type="InterPro" id="IPR020806">
    <property type="entry name" value="PKS_PP-bd"/>
</dbReference>
<dbReference type="InterPro" id="IPR036736">
    <property type="entry name" value="ACP-like_sf"/>
</dbReference>
<evidence type="ECO:0000259" key="7">
    <source>
        <dbReference type="PROSITE" id="PS50075"/>
    </source>
</evidence>
<dbReference type="InterPro" id="IPR018201">
    <property type="entry name" value="Ketoacyl_synth_AS"/>
</dbReference>
<evidence type="ECO:0000256" key="2">
    <source>
        <dbReference type="ARBA" id="ARBA00022553"/>
    </source>
</evidence>
<evidence type="ECO:0000256" key="5">
    <source>
        <dbReference type="PROSITE-ProRule" id="PRU01363"/>
    </source>
</evidence>
<dbReference type="PROSITE" id="PS52019">
    <property type="entry name" value="PKS_MFAS_DH"/>
    <property type="match status" value="2"/>
</dbReference>
<feature type="compositionally biased region" description="Pro residues" evidence="6">
    <location>
        <begin position="2101"/>
        <end position="2111"/>
    </location>
</feature>
<feature type="domain" description="Ketosynthase family 3 (KS3)" evidence="8">
    <location>
        <begin position="4499"/>
        <end position="4923"/>
    </location>
</feature>
<feature type="domain" description="Ketosynthase family 3 (KS3)" evidence="8">
    <location>
        <begin position="5935"/>
        <end position="6359"/>
    </location>
</feature>
<feature type="active site" description="Proton acceptor; for dehydratase activity" evidence="5">
    <location>
        <position position="3709"/>
    </location>
</feature>
<dbReference type="CDD" id="cd08952">
    <property type="entry name" value="KR_1_SDR_x"/>
    <property type="match status" value="2"/>
</dbReference>
<dbReference type="CDD" id="cd08956">
    <property type="entry name" value="KR_3_FAS_SDR_x"/>
    <property type="match status" value="2"/>
</dbReference>
<dbReference type="InterPro" id="IPR013968">
    <property type="entry name" value="PKS_KR"/>
</dbReference>
<feature type="region of interest" description="N-terminal hotdog fold" evidence="5">
    <location>
        <begin position="1980"/>
        <end position="2101"/>
    </location>
</feature>
<dbReference type="PROSITE" id="PS00012">
    <property type="entry name" value="PHOSPHOPANTETHEINE"/>
    <property type="match status" value="5"/>
</dbReference>
<dbReference type="InterPro" id="IPR009081">
    <property type="entry name" value="PP-bd_ACP"/>
</dbReference>
<dbReference type="InterPro" id="IPR049551">
    <property type="entry name" value="PKS_DH_C"/>
</dbReference>
<name>A0ABV9Y580_9PSEU</name>
<dbReference type="SUPFAM" id="SSF53901">
    <property type="entry name" value="Thiolase-like"/>
    <property type="match status" value="5"/>
</dbReference>
<dbReference type="InterPro" id="IPR049900">
    <property type="entry name" value="PKS_mFAS_DH"/>
</dbReference>
<dbReference type="InterPro" id="IPR014030">
    <property type="entry name" value="Ketoacyl_synth_N"/>
</dbReference>
<organism evidence="10 11">
    <name type="scientific">Saccharothrix xinjiangensis</name>
    <dbReference type="NCBI Taxonomy" id="204798"/>
    <lineage>
        <taxon>Bacteria</taxon>
        <taxon>Bacillati</taxon>
        <taxon>Actinomycetota</taxon>
        <taxon>Actinomycetes</taxon>
        <taxon>Pseudonocardiales</taxon>
        <taxon>Pseudonocardiaceae</taxon>
        <taxon>Saccharothrix</taxon>
    </lineage>
</organism>
<dbReference type="SUPFAM" id="SSF47336">
    <property type="entry name" value="ACP-like"/>
    <property type="match status" value="5"/>
</dbReference>
<dbReference type="Gene3D" id="3.30.70.3290">
    <property type="match status" value="5"/>
</dbReference>
<feature type="region of interest" description="Disordered" evidence="6">
    <location>
        <begin position="1509"/>
        <end position="1535"/>
    </location>
</feature>
<feature type="domain" description="Ketosynthase family 3 (KS3)" evidence="8">
    <location>
        <begin position="1075"/>
        <end position="1500"/>
    </location>
</feature>
<evidence type="ECO:0000313" key="11">
    <source>
        <dbReference type="Proteomes" id="UP001595833"/>
    </source>
</evidence>
<dbReference type="InterPro" id="IPR006162">
    <property type="entry name" value="Ppantetheine_attach_site"/>
</dbReference>
<feature type="domain" description="Carrier" evidence="7">
    <location>
        <begin position="7242"/>
        <end position="7320"/>
    </location>
</feature>
<evidence type="ECO:0000259" key="8">
    <source>
        <dbReference type="PROSITE" id="PS52004"/>
    </source>
</evidence>
<dbReference type="Pfam" id="PF00550">
    <property type="entry name" value="PP-binding"/>
    <property type="match status" value="5"/>
</dbReference>
<feature type="domain" description="Carrier" evidence="7">
    <location>
        <begin position="4404"/>
        <end position="4479"/>
    </location>
</feature>
<dbReference type="Gene3D" id="3.40.366.10">
    <property type="entry name" value="Malonyl-Coenzyme A Acyl Carrier Protein, domain 2"/>
    <property type="match status" value="5"/>
</dbReference>
<dbReference type="PANTHER" id="PTHR43775">
    <property type="entry name" value="FATTY ACID SYNTHASE"/>
    <property type="match status" value="1"/>
</dbReference>
<feature type="domain" description="Carrier" evidence="7">
    <location>
        <begin position="982"/>
        <end position="1059"/>
    </location>
</feature>
<feature type="active site" description="Proton acceptor; for dehydratase activity" evidence="5">
    <location>
        <position position="2012"/>
    </location>
</feature>
<evidence type="ECO:0000256" key="4">
    <source>
        <dbReference type="ARBA" id="ARBA00023315"/>
    </source>
</evidence>
<feature type="compositionally biased region" description="Pro residues" evidence="6">
    <location>
        <begin position="3189"/>
        <end position="3198"/>
    </location>
</feature>
<dbReference type="InterPro" id="IPR050091">
    <property type="entry name" value="PKS_NRPS_Biosynth_Enz"/>
</dbReference>
<dbReference type="SUPFAM" id="SSF52151">
    <property type="entry name" value="FabD/lysophospholipase-like"/>
    <property type="match status" value="5"/>
</dbReference>
<dbReference type="InterPro" id="IPR016039">
    <property type="entry name" value="Thiolase-like"/>
</dbReference>
<dbReference type="SMART" id="SM00822">
    <property type="entry name" value="PKS_KR"/>
    <property type="match status" value="4"/>
</dbReference>
<dbReference type="Pfam" id="PF02801">
    <property type="entry name" value="Ketoacyl-synt_C"/>
    <property type="match status" value="5"/>
</dbReference>
<keyword evidence="4" id="KW-0012">Acyltransferase</keyword>
<dbReference type="Pfam" id="PF22953">
    <property type="entry name" value="SpnB_Rossmann"/>
    <property type="match status" value="2"/>
</dbReference>
<feature type="region of interest" description="Disordered" evidence="6">
    <location>
        <begin position="909"/>
        <end position="928"/>
    </location>
</feature>
<dbReference type="InterPro" id="IPR042104">
    <property type="entry name" value="PKS_dehydratase_sf"/>
</dbReference>
<feature type="region of interest" description="C-terminal hotdog fold" evidence="5">
    <location>
        <begin position="2112"/>
        <end position="2244"/>
    </location>
</feature>
<feature type="active site" description="Proton donor; for dehydratase activity" evidence="5">
    <location>
        <position position="3878"/>
    </location>
</feature>
<evidence type="ECO:0000259" key="9">
    <source>
        <dbReference type="PROSITE" id="PS52019"/>
    </source>
</evidence>
<dbReference type="NCBIfam" id="NF045894">
    <property type="entry name" value="PKS_plus_SDR"/>
    <property type="match status" value="1"/>
</dbReference>
<dbReference type="Pfam" id="PF21089">
    <property type="entry name" value="PKS_DH_N"/>
    <property type="match status" value="2"/>
</dbReference>
<keyword evidence="11" id="KW-1185">Reference proteome</keyword>
<dbReference type="InterPro" id="IPR036291">
    <property type="entry name" value="NAD(P)-bd_dom_sf"/>
</dbReference>
<feature type="domain" description="Carrier" evidence="7">
    <location>
        <begin position="5842"/>
        <end position="5917"/>
    </location>
</feature>
<dbReference type="InterPro" id="IPR016035">
    <property type="entry name" value="Acyl_Trfase/lysoPLipase"/>
</dbReference>
<feature type="compositionally biased region" description="Low complexity" evidence="6">
    <location>
        <begin position="3199"/>
        <end position="3216"/>
    </location>
</feature>
<evidence type="ECO:0000256" key="3">
    <source>
        <dbReference type="ARBA" id="ARBA00022679"/>
    </source>
</evidence>
<dbReference type="InterPro" id="IPR041618">
    <property type="entry name" value="PKS_DE"/>
</dbReference>
<dbReference type="SMART" id="SM00823">
    <property type="entry name" value="PKS_PP"/>
    <property type="match status" value="5"/>
</dbReference>
<feature type="region of interest" description="Disordered" evidence="6">
    <location>
        <begin position="945"/>
        <end position="977"/>
    </location>
</feature>
<comment type="caution">
    <text evidence="10">The sequence shown here is derived from an EMBL/GenBank/DDBJ whole genome shotgun (WGS) entry which is preliminary data.</text>
</comment>
<dbReference type="SUPFAM" id="SSF55048">
    <property type="entry name" value="Probable ACP-binding domain of malonyl-CoA ACP transacylase"/>
    <property type="match status" value="5"/>
</dbReference>
<feature type="region of interest" description="Disordered" evidence="6">
    <location>
        <begin position="3792"/>
        <end position="3811"/>
    </location>
</feature>
<dbReference type="Gene3D" id="6.10.140.1830">
    <property type="match status" value="1"/>
</dbReference>
<dbReference type="Pfam" id="PF16197">
    <property type="entry name" value="KAsynt_C_assoc"/>
    <property type="match status" value="5"/>
</dbReference>
<dbReference type="Gene3D" id="1.10.1200.10">
    <property type="entry name" value="ACP-like"/>
    <property type="match status" value="5"/>
</dbReference>
<dbReference type="SUPFAM" id="SSF51735">
    <property type="entry name" value="NAD(P)-binding Rossmann-fold domains"/>
    <property type="match status" value="8"/>
</dbReference>
<feature type="region of interest" description="C-terminal hotdog fold" evidence="5">
    <location>
        <begin position="3820"/>
        <end position="3954"/>
    </location>
</feature>
<dbReference type="PANTHER" id="PTHR43775:SF51">
    <property type="entry name" value="INACTIVE PHENOLPHTHIOCEROL SYNTHESIS POLYKETIDE SYNTHASE TYPE I PKS1-RELATED"/>
    <property type="match status" value="1"/>
</dbReference>
<dbReference type="PROSITE" id="PS50075">
    <property type="entry name" value="CARRIER"/>
    <property type="match status" value="5"/>
</dbReference>
<dbReference type="Pfam" id="PF00109">
    <property type="entry name" value="ketoacyl-synt"/>
    <property type="match status" value="5"/>
</dbReference>
<protein>
    <submittedName>
        <fullName evidence="10">Type I polyketide synthase</fullName>
    </submittedName>
</protein>
<feature type="region of interest" description="Disordered" evidence="6">
    <location>
        <begin position="445"/>
        <end position="473"/>
    </location>
</feature>
<dbReference type="InterPro" id="IPR032821">
    <property type="entry name" value="PKS_assoc"/>
</dbReference>
<dbReference type="Pfam" id="PF00698">
    <property type="entry name" value="Acyl_transf_1"/>
    <property type="match status" value="5"/>
</dbReference>
<feature type="compositionally biased region" description="Low complexity" evidence="6">
    <location>
        <begin position="445"/>
        <end position="464"/>
    </location>
</feature>
<dbReference type="InterPro" id="IPR014043">
    <property type="entry name" value="Acyl_transferase_dom"/>
</dbReference>
<feature type="domain" description="PKS/mFAS DH" evidence="9">
    <location>
        <begin position="1980"/>
        <end position="2244"/>
    </location>
</feature>
<dbReference type="Gene3D" id="3.40.50.720">
    <property type="entry name" value="NAD(P)-binding Rossmann-like Domain"/>
    <property type="match status" value="4"/>
</dbReference>
<feature type="active site" description="Proton donor; for dehydratase activity" evidence="5">
    <location>
        <position position="2167"/>
    </location>
</feature>
<evidence type="ECO:0000256" key="1">
    <source>
        <dbReference type="ARBA" id="ARBA00022450"/>
    </source>
</evidence>
<feature type="domain" description="Ketosynthase family 3 (KS3)" evidence="8">
    <location>
        <begin position="2761"/>
        <end position="3187"/>
    </location>
</feature>
<dbReference type="InterPro" id="IPR049552">
    <property type="entry name" value="PKS_DH_N"/>
</dbReference>
<dbReference type="InterPro" id="IPR014031">
    <property type="entry name" value="Ketoacyl_synth_C"/>
</dbReference>
<feature type="compositionally biased region" description="Low complexity" evidence="6">
    <location>
        <begin position="1511"/>
        <end position="1535"/>
    </location>
</feature>
<feature type="region of interest" description="Disordered" evidence="6">
    <location>
        <begin position="3187"/>
        <end position="3225"/>
    </location>
</feature>
<dbReference type="SMART" id="SM00827">
    <property type="entry name" value="PKS_AT"/>
    <property type="match status" value="5"/>
</dbReference>
<feature type="region of interest" description="N-terminal hotdog fold" evidence="5">
    <location>
        <begin position="3677"/>
        <end position="3801"/>
    </location>
</feature>
<feature type="domain" description="Carrier" evidence="7">
    <location>
        <begin position="2664"/>
        <end position="2740"/>
    </location>
</feature>
<dbReference type="InterPro" id="IPR020807">
    <property type="entry name" value="PKS_DH"/>
</dbReference>
<dbReference type="Gene3D" id="3.30.70.250">
    <property type="entry name" value="Malonyl-CoA ACP transacylase, ACP-binding"/>
    <property type="match status" value="1"/>
</dbReference>
<keyword evidence="2" id="KW-0597">Phosphoprotein</keyword>
<dbReference type="PROSITE" id="PS00606">
    <property type="entry name" value="KS3_1"/>
    <property type="match status" value="4"/>
</dbReference>
<dbReference type="Gene3D" id="3.40.47.10">
    <property type="match status" value="5"/>
</dbReference>
<dbReference type="SMART" id="SM00825">
    <property type="entry name" value="PKS_KS"/>
    <property type="match status" value="5"/>
</dbReference>
<gene>
    <name evidence="10" type="ORF">ACFPFM_18865</name>
</gene>
<reference evidence="11" key="1">
    <citation type="journal article" date="2019" name="Int. J. Syst. Evol. Microbiol.">
        <title>The Global Catalogue of Microorganisms (GCM) 10K type strain sequencing project: providing services to taxonomists for standard genome sequencing and annotation.</title>
        <authorList>
            <consortium name="The Broad Institute Genomics Platform"/>
            <consortium name="The Broad Institute Genome Sequencing Center for Infectious Disease"/>
            <person name="Wu L."/>
            <person name="Ma J."/>
        </authorList>
    </citation>
    <scope>NUCLEOTIDE SEQUENCE [LARGE SCALE GENOMIC DNA]</scope>
    <source>
        <strain evidence="11">KCTC 12848</strain>
    </source>
</reference>
<evidence type="ECO:0000256" key="6">
    <source>
        <dbReference type="SAM" id="MobiDB-lite"/>
    </source>
</evidence>
<sequence length="7398" mass="764033">MGGEMTTADEPVAIVGLSCRLPGAADPRSFWRLLDEGRCTVTEVPADRWDAGALADVPGARWGSFLERVDEFDAPFFGISPREAAALDPQQRLALELGWEAFEDAGIVPSALRDAGAGVFLGVMHDDYALLAHRRGAGAVGLHSFTGTQRSLLANRVSYALGLRGPSLTVDTGQSSSLVAVHLAAESLRRGESGVAVAGGVNLVLAPEGSVAAARFGALSPDGRCHVFDARANGFVRGEGGGVVVLKRLADALADGDRVHAVIRGGAVNNDGGGDGLTQPDAAAQAAVLREAHRRAGVAADDVGYVELHGTGTPVGDPVEARALGEVLGAARSGGPLPVGSVKANVGHLEAAAGVIGLIKAVLAIRHRRLPANPGFRTPNPAIPLERLNLRLNDTASPWPAADRPLVAGVSSFGMGGTNCHLVVAEPAPEDLVLAGSPAAGSLLAGSLPEDSLSEGSSSEGSSSVDRPGPRPYLVSARDAAALRDQASRLRSHLAEHPDLAPADLATSLATGRTTFEHRAVLLAEDADELLRGLDALASGTRAAGVVTGMPGAVPGLAVLFSGQGSQRVGAGRELGARFPVFAEALDEVCARLDPHLERPLREVLFAEPGSADAALLERTAYTQTSVFAVEVALFRLFESLGVRPGLLAGHSVGEVVAAHLAGVLSLPDACALVAARGRLMDALPGGGAMVAVRAAEAEVLPLLRGRDAEVSLAAVNGPGAVVLSGDEGAVAEIAGVLAERGRKTTRLRVSHAFHSPRVEPVLAEFRRVVGALDLRPPAIPLVSALTGRSATAEELTSPEHWVRHVREPVRFLDAVRTLASSGAGALLELGPDSVLTSPARDCLAGVADAVVLPVLRAGRSEVRSLLTALAELHVRGHGVEWAATGGLTGRRVALPGYAFQRRRHWLGDTGPAPGPVAGTEPDPVADLAPDLAADTAPDLAADLAPHPATGAVPDTASGAAPDAVPEPVAGQAVHADPGPAPGVAGVLELVRARTALVLEAAVADVDPDRSFHDLGFNSLMLTELRDELADATGRALPNSALFDHTSPRELAAHLAGATPAQAPPEPADTDADPGEPVAIVAMSCRLPGGVSSPDELWALLAEGGDAISGFPTDRGWDLDRLYDPEPGTPGRTYARGGGFLPAAGFDAAFFGISAREATAMDPQQRLLLETTWEAFEHGGIDPRALRGSRTGVFFGVTAQEYGPRLADAQQGFEGHALTGTTVSVASGRVAYVFGLEGPAITVDTACSSSLVALHLAAQSLRRGECSMAVAGGATVMAGPGMFVEFGRQRGLSPDGRCKAFGASADGTGWAEGVGVLVLERLSDARRAGRPVLAVLRGSAINSDGASNGLTAPSGLAQQGVVRDALAASGLVPSDVDAVEAHGTGTRLGDPVEAGALQAAYGPGRSGDRPLLLGSVKSNIGHTQAAAGVTGVIKVVLALRHGVLPATLHADEPSTEVDWSSGVLSLVTAPTPWPDTGRPRRAGVSSFGISGTNAHVIVEQAGEDLVEAERVQPTTEQPAPAQPATTQPTVAQPTTVQSAAVPPWVLSARSPGALRAQAAKLLEFVRDRPGIDPAGIGLALATTRVAFEHRTAVVAPDHDGRLRGLAALAAGEPDAAVVPPTTARGGGVAFLFTGQGSQRVGMGEELAAAEPVFAGALAAARRELDRHLDRPLREVGELVGQTRYAQAALFAHEVASCALLAHRGVVPDLLLGHSIGEVAAAHVAGVLTLAEAAALVGARGRLMQAATAGGAMIAVRATEEEVAPFVAEQPDLLALAAVNGPDSVVVSGDREAVARLGELWRARGRRVTSLKVSHAFHSPHMDPVLAEFGEFLGTLTFADPAIPVVSNVTGEPATAALLRSPGYWVRHVREPVRFLDGVRSLEAAGVTTYVEVGPEPTLTGLVRSCLADETGVVLAPVFRRDRPEPVTAAAALAAVHAAGVAVDWPAVFPGARPTALPTYAFEHRRHWLDAPTAEPGGLGHPLLGAAVSLADGTGTLFTGRLSRRAHPWLADHVVAGAVVLPGTAFVELAIRAGDEVGCDEVADLDLEAPLVLPAEGEVRLQVAVGAPDASGRRPFEVYAGGPDDDWTRHATGTLARSGATPNPPTRRPSIPPREGDEYERLAAHGYGYGPAFRCLVGSLAVGADVVAEVRLPEGGPAGFGLHPALLDAVLHPLVLAAADRDGALRVPFSWRGARLHATGATRLLAHATRTGEDTYALVAVDGEGAPVVSVDSLVLRPVPAERFAAASSHRSLHRPVLAPVPFDHTAATPDHEVATIRPGTAREAVRQALDLIRDRSEEAAPLVLLTRGAVSAGDADGADPAAAAVWGLVRTAQTEHPGRFVLVDADEASADVLGAALATGEPQLVLRAGRAHAPRLARVPATAGDPVRLDPGGTVLITGGTGALGALFARHLVRAHGVRRLLLAGRRGPAAAGAAELAAELTGLGAEVRVAACDAADPAALTELLASVPAEHPLTAVLHLAGVLDDGAVASLTPERVDAVLRAKADSAWHLHQATAGLDLAAFVLFSSIAGTIGSAGQGAYAAANRYLDALAERRRAAGLPATSLAWGLWSHGMAAGLDQAAVARWRRAGVVPLAADTGLELFDHVLAGGFTDPVLVPAALDPAAADAVSPVLRDLAPAPRRSVARAGADRTWSDRVAALPGAERRREVLALLRRVVTAVLGGGGEPDPDRTFRELGFDSMTGIELRNRLAEVTGVRLPTTAVFDHPTPAGLADHLLGLVAGEPAAPPAPVAPALVAAADDDPVVIVGMACAYPGGVRDPEGLWRLVADGVDAIGGFPTDRGWDVEDLYDPDPDRAGHSTTREGGFLHHAAEFDAEFFGISPREALAADPQQRLLLEATWEAIEHAGIDPHVLRGSRTGVFTGLMYHDYAARMPVAPEGFEGHLLTGNTGSVASGRVAYTFGFEGPTLTVDTACSSSLVALHLAVRALRTGECTMALAGGVTVMSTPNTFVEFSRQRGLSPDGRCRAYSDDANGTGWGEGVGVLLLERLSDARRAGHRVLAVVRGTAVNSDGASNGLTAPNGPSQERVIRQALADAGLTPADVDAVEGHGTGTRLGDPIEANALLATYGRDRSDDRPLWLGSLKSNLGHTQAAAGVGGVLKVVMAMRHELLPRTLHADTPSTRVDWSSGAVRLLTEPVPWPADGRARRAAVSSFGIGGTNAHVVLEAPAPEPAGPEPAGPESARPEPAVPDGAGPDSPGPDPVNRPVIPLVLSAFDPAALRAAADRLLSFLGTRSDVPVADVAGTLATGRATFDHRAVVLGADRDELRSGLAAIAGGGVPATGAVTAADGATTTDGPVFVFPGQGSQWAGMAVELLDTSPVFAARLRECADAVERFVDWSVLDVLRGEPGCADPERVDVVQPLLFAVMVSLAELWRSLGVEPAAVVGHSQGEIAAACVAGALSLEDAARVVALRSKALVELAGTGGMVAVQLPADRVEELVGAWPGRVSVAAVNGPGAVVVSGEPDALDELLARCRADDVRARRVPVDYASHSPQVEVLERRLLTDLAPITPRRAEVPFRSTVTDDPPDALDAGYWYRNLRQAVRFEPAVRDLLDQGHRVFVEVSAHPVLTAAVEETAEGVAGSVVVGTTRRDDGSLRRVLTSAAEAHAGGLRVDWARLLGSTGVVDLPTYPFQRRRYWLDATTAPTTGAGAVDPRHRLLTSAVEIGDGGGALLTGALSLRAHPWLAGHRVGGAALLPGTAFVEVVLRAADQVGCDVVEDLDVEAPLVVPEQGAVLLQVSVGGPDDTGRRAVSVHSRPAGAEHATWTRHATGAVTPDPHHAPVSHHAPAAAPGPWPPAGAVPVDLDAAYERLAGRGLDYEPPFQGLKACWRLDDHLYAEVTAPDTDVEGFGLHPALLDAALHPLALAADLAPDEVPLPFAWRGARLHATGATTLRVHLGPTPDGTSVLVTDPTGAPVAGVDSLALRPVPVQRLRAGAPLHRVDLVALPEPDRSGPSPSLAHVDDLDAVTGSPDAVVVRLAPAPGEPPAAARDLVDRTLSLVQRWVTDDRFEAARLLVVTGGAVAAAPDQAPDPAAAALGLLRTAQTEHPDRFVLLDTDELTDDVAARALATGEPQVVARAGGLSAPRLVTATAGADRPGWDPDRTVLVTGGTGTLGRLLARHLVTEHGVRHLVLAGRRGEAAEGVAELVAELADRGAHVVVAACDTADRDALAALLDAIPGEHPLDAVVHAAGVLDDHAVLSLTPEHTAAVLRPKVDAAWHLHELTAPLGLSRFVLFSSIAGTLGTAGQGNYAAANAWLDALAETRRAAGLPATSLAWGLWAGDSGMTGHLDDVARARLAGSGIAPLDADRGLAMFDAAVASDHATLVPAAFALPALRARAAAGTLPALFRGLVRAARPTADRAPDAGSLRSRLAGLAAPDRQEALLDLVRTAAAGVLGHATPADLDARRAFRELGVDSLTAIELRNRLNAATGLRLPATTAFNHPTALDLTRHLDTELFGGGAEPFRAPVTAGTPGAAEPIAIVGMSCRFPGGVRSPEDLWRLVADEVDAISGFPTDRGWDLENLFHPDPDRHGASYARSGGFLHDAAGFDAGFFGIPPREALAMDPQQRLLLETAWEVLERAGIDPTSLHGSDTGVFAGVMLNDYSTLSASAPDDLQGQLAVGSAPSVASGRVSYSLGFQGPAVTVDTACSSSLVALHLAVQSLRSGECSLALAGGVTVMATPDLFVEFSRQRGLSPDGRCRAFAAGADGTAWGEGAGWLLVERLSDAVRHGRRVLAVVRGSAVNQDGASNGLTAPNGPSQERVIRQALTAAGLSSADVDVVEGHGTGTALGDPIEAQALLATYGQDRETPLWLGSIKSNIGHTQAAAGIAGVIKVVMAMEHGVLPRTLHVDEPSPQVDWSSGAVELLHGSRSWPEVGRPRRAAVSSFGISGTNAHVIVEQGPVVEVDPGPGSVLPVVPWVLSGRSDGAVQEQVDRLRSWVGSHPDVSSVDVAAGLLSRSVFGARAVVLGSAGVVSGSAVSGGVAVVFSGQGSQRVGMGRELHGLFPVFARTVDEVCGEWGMVADDLWRLVGDGDLLRRTGSAQLAVFAVEVGLFRLVESWGVSPDFVGGHSVGEVVAAHVSGVLSLSAACRLIEARARLMQALPEGGVMVAVEVSEERAREVAAGVDVAAVNGSRSVVLSGAEDAVLEAVGELDCRHRRLDVSHAFHSVLMEPMLAEFFAALVGIEFGEMTIPLVSLVSGDLAGEEVRSVDYWVRHVRDCVRFADGVKTLAGNGVSTFVEIGVGAVLSGMGEGEWVPLLRSADEAGSLVEGLARLWVRGIGVDWAAVLGITPKVVDLPTYAFQQDRYWIEGREVTARDAIDARFWDAVEREDLDELAGAATSTSRSELAAVLPLLSEWRHCRVAETGVDQLLYRETWTPVVDRPAVLDGSWLVLVPSGTGHPVDDCLAALRASGADVVTASVDGLADLPATDFRGVLSLSALADDDALGHATALLTAVQALGGAGITGRLWVVSRGVGSAAVWGLGRVVALEHADRWGGLVDVPVDADAGVWTRLAGVLSGAEDQVAIRADGTFGCRLARAAGGGAWRPRGSVLVTGGTGALGAHAARWLARHGAEHLVLASRSGLRAPGAAELVDELAGLGVGVTVVACDVADGDSLRALVANRDLRAVVHAAGVLDDAMLDDLTPSRVEAVLRPKVDAVAALREATRPLDLDAFVVFSSVAGVLGSPGQGNYAAANTAVDALVRAYRAEGFPATSIAWGPWAGDGMADGEVGDRLRDRGFRPMDPDHALAALGRVVGQDEPVVVVADLDWERVVPTLTSTTICADLPEARPLLAARTEPASALADRVAGLSEADRAAVLLELVRSEAAAVLGHADRATVAVDQAFRDLGFDSLAAVQLRNRISAATGLPLPTTAAFDHPTPAALAAHLGHELTGERRTGAPERRAGAAHDEPIAIIGMSCRFPGGVATPEDLWRLVSEEADAVGGFPLDRGWDVAGLYDPDPDNPGTTTVRAGCFLGDASGFDAGFFGISPREALAMDPQQRLLLETAWEVLERAGVDPVSLRGSETGVFAGTNGQDYRDLVDEADEEQAGYGATGSSASVLSGRVSYSFGFQGPAVTVDTACSSSLVALHMAVQSLRSGECSLALAGGATVMATPTTFVEFSRQRGLSSDGRCRAFAAGADGTGWGEGAGWLLVERLSDAVRHGRRVLAVVRGSAVNQDGASNGLTAPNGPSQQRVIRAALAGAGLSSAEVDAVEGHGTGTALGDPIEAQALLATYGQDRETPLWLGSIKSNIGHTQAAAGVAGVIKMVMALRHGVLPRTLHVDEPTPRVDWSSGAVRVLTEAVPWPEVGRPRRAAVSSFGISGTNAHVIVEQGPVVEVDPAAESVLPVVPWVLSGRSDGAVLEQADRLRSWVELNPDVSSVDIAAGLLSRSVFGARAVVLRSAGVVSGEAVAGGVAAVFSGQGSQRVGMGRELYSSFPVFARNVDQVCGEWGMSPDDLWRLVGDGDLLRETGSAQLAVFAVEVGLFRLVKSWGLRPDFVGGHSVGEVVAAHVSGVLSLSAACRLIEARARLMQALPEGGVMVAVEVSEERAREVAAGVDVAAVNGSRSVVLSGPEDAVMEVVDGLDCRHRRLDVSHAFHSALMEPMLDDFATELAGLEFGGIGIPLVSMVSGGLAGDEVRSVDYWVRHVRDCVRFADGVKTLAGNGVSTFVEIGVGAVLSGMGEGEWVPLLRSADEAGSLVEGLARSWVRGIGVDWAAVLGIAPKVVDLPTYAFQRDRYWAGRSHAESLVDGWAYRDSWVRVVDRPPVASGRWLLVDAAGGGAEGCAEALAAAGAEVVPVVPSPAEQFDREALAELLASRGEGVEGVLFLPARDLRGCGAAMATLVQALGDAGVGGRLWVVSRGVVGPDPGGSPVGAAVWGLGRVVALEHADRWGGLVDVPVDADATTWARLVGVLSGVEDQVAIRAEGTFGCRLVRGGGDGTWRPRGSVLVTGGTGALGAHAARWLAGNGAEHLVLTSRRGPDAPGVEALVDELTGLGAAVTVLAADAADAERMAAVVAAVEEDGWPLTAVVHAAGVLDDGVVDSLTPDRAEDALRPKVDAVASLREATRRLDLDAFVVFSSLAGVLGWAGQGNYAAANAAVDALVRAYRAEGFPATSIAWGPWAGPGMAGDLDGKLAQQGLTPLSPEVASTALRRVVGGAEACVTVADVDWERFVSFRGSSPLVADFLGGGRATGRDGQPGLDERLAGLTGAERDRALVELVRAEAARVLGHGDGAAVPTDLAFRELGFDSLTAVQLRNRLVAVTGLDLPAGLVFDYPTAGELAAHLGTELFPGGPAGDLFEGLDRIEAALAGPAVADEDRVRIADRLESVLTRLRVAPGPGGRALDDDGLDEVTDDEIFRIIDEDFGL</sequence>
<feature type="domain" description="PKS/mFAS DH" evidence="9">
    <location>
        <begin position="3677"/>
        <end position="3954"/>
    </location>
</feature>
<keyword evidence="3" id="KW-0808">Transferase</keyword>
<dbReference type="Pfam" id="PF18369">
    <property type="entry name" value="PKS_DE"/>
    <property type="match status" value="1"/>
</dbReference>
<feature type="domain" description="Ketosynthase family 3 (KS3)" evidence="8">
    <location>
        <begin position="9"/>
        <end position="426"/>
    </location>
</feature>
<dbReference type="RefSeq" id="WP_380646900.1">
    <property type="nucleotide sequence ID" value="NZ_JBHSJB010000017.1"/>
</dbReference>
<proteinExistence type="predicted"/>
<dbReference type="PROSITE" id="PS52004">
    <property type="entry name" value="KS3_2"/>
    <property type="match status" value="5"/>
</dbReference>
<dbReference type="InterPro" id="IPR016036">
    <property type="entry name" value="Malonyl_transacylase_ACP-bd"/>
</dbReference>
<accession>A0ABV9Y580</accession>
<dbReference type="SMART" id="SM00826">
    <property type="entry name" value="PKS_DH"/>
    <property type="match status" value="2"/>
</dbReference>
<dbReference type="InterPro" id="IPR057326">
    <property type="entry name" value="KR_dom"/>
</dbReference>
<dbReference type="Gene3D" id="1.10.287.1960">
    <property type="match status" value="1"/>
</dbReference>
<dbReference type="Proteomes" id="UP001595833">
    <property type="component" value="Unassembled WGS sequence"/>
</dbReference>
<evidence type="ECO:0000313" key="10">
    <source>
        <dbReference type="EMBL" id="MFC5055811.1"/>
    </source>
</evidence>
<dbReference type="EMBL" id="JBHSJB010000017">
    <property type="protein sequence ID" value="MFC5055811.1"/>
    <property type="molecule type" value="Genomic_DNA"/>
</dbReference>
<keyword evidence="1" id="KW-0596">Phosphopantetheine</keyword>
<dbReference type="CDD" id="cd00833">
    <property type="entry name" value="PKS"/>
    <property type="match status" value="5"/>
</dbReference>
<dbReference type="Pfam" id="PF08659">
    <property type="entry name" value="KR"/>
    <property type="match status" value="4"/>
</dbReference>
<dbReference type="InterPro" id="IPR055123">
    <property type="entry name" value="SpnB-like_Rossmann"/>
</dbReference>
<dbReference type="SMART" id="SM01294">
    <property type="entry name" value="PKS_PP_betabranch"/>
    <property type="match status" value="4"/>
</dbReference>
<feature type="region of interest" description="Disordered" evidence="6">
    <location>
        <begin position="2073"/>
        <end position="2115"/>
    </location>
</feature>
<dbReference type="Gene3D" id="3.10.129.110">
    <property type="entry name" value="Polyketide synthase dehydratase"/>
    <property type="match status" value="2"/>
</dbReference>
<dbReference type="InterPro" id="IPR001227">
    <property type="entry name" value="Ac_transferase_dom_sf"/>
</dbReference>
<dbReference type="Pfam" id="PF22621">
    <property type="entry name" value="CurL-like_PKS_C"/>
    <property type="match status" value="1"/>
</dbReference>
<dbReference type="Pfam" id="PF14765">
    <property type="entry name" value="PS-DH"/>
    <property type="match status" value="2"/>
</dbReference>
<dbReference type="InterPro" id="IPR020841">
    <property type="entry name" value="PKS_Beta-ketoAc_synthase_dom"/>
</dbReference>